<dbReference type="PANTHER" id="PTHR46438">
    <property type="entry name" value="ALPHA/BETA-HYDROLASES SUPERFAMILY PROTEIN"/>
    <property type="match status" value="1"/>
</dbReference>
<protein>
    <submittedName>
        <fullName evidence="2">Alpha/beta hydrolase</fullName>
    </submittedName>
</protein>
<name>A0A540WMQ8_9BACT</name>
<dbReference type="PRINTS" id="PR00111">
    <property type="entry name" value="ABHYDROLASE"/>
</dbReference>
<dbReference type="InterPro" id="IPR000073">
    <property type="entry name" value="AB_hydrolase_1"/>
</dbReference>
<dbReference type="AlphaFoldDB" id="A0A540WMQ8"/>
<dbReference type="Pfam" id="PF00561">
    <property type="entry name" value="Abhydrolase_1"/>
    <property type="match status" value="1"/>
</dbReference>
<dbReference type="Gene3D" id="3.40.50.1820">
    <property type="entry name" value="alpha/beta hydrolase"/>
    <property type="match status" value="1"/>
</dbReference>
<dbReference type="OrthoDB" id="5342129at2"/>
<organism evidence="2 3">
    <name type="scientific">Myxococcus llanfairpwllgwyngyllgogerychwyrndrobwllllantysiliogogogochensis</name>
    <dbReference type="NCBI Taxonomy" id="2590453"/>
    <lineage>
        <taxon>Bacteria</taxon>
        <taxon>Pseudomonadati</taxon>
        <taxon>Myxococcota</taxon>
        <taxon>Myxococcia</taxon>
        <taxon>Myxococcales</taxon>
        <taxon>Cystobacterineae</taxon>
        <taxon>Myxococcaceae</taxon>
        <taxon>Myxococcus</taxon>
    </lineage>
</organism>
<dbReference type="EMBL" id="VIFM01000265">
    <property type="protein sequence ID" value="TQF10302.1"/>
    <property type="molecule type" value="Genomic_DNA"/>
</dbReference>
<dbReference type="Proteomes" id="UP000315369">
    <property type="component" value="Unassembled WGS sequence"/>
</dbReference>
<keyword evidence="2" id="KW-0378">Hydrolase</keyword>
<gene>
    <name evidence="2" type="ORF">FJV41_40195</name>
</gene>
<dbReference type="PANTHER" id="PTHR46438:SF11">
    <property type="entry name" value="LIPASE-RELATED"/>
    <property type="match status" value="1"/>
</dbReference>
<reference evidence="2 3" key="1">
    <citation type="submission" date="2019-06" db="EMBL/GenBank/DDBJ databases">
        <authorList>
            <person name="Livingstone P."/>
            <person name="Whitworth D."/>
        </authorList>
    </citation>
    <scope>NUCLEOTIDE SEQUENCE [LARGE SCALE GENOMIC DNA]</scope>
    <source>
        <strain evidence="2 3">AM401</strain>
    </source>
</reference>
<evidence type="ECO:0000313" key="3">
    <source>
        <dbReference type="Proteomes" id="UP000315369"/>
    </source>
</evidence>
<comment type="caution">
    <text evidence="2">The sequence shown here is derived from an EMBL/GenBank/DDBJ whole genome shotgun (WGS) entry which is preliminary data.</text>
</comment>
<dbReference type="InterPro" id="IPR029058">
    <property type="entry name" value="AB_hydrolase_fold"/>
</dbReference>
<accession>A0A540WMQ8</accession>
<evidence type="ECO:0000259" key="1">
    <source>
        <dbReference type="Pfam" id="PF00561"/>
    </source>
</evidence>
<sequence length="327" mass="36894">MNRAAKWAIGLGLAGGAALALAVRRDRPAGEIEARRARKPSKFIDVDGLRTHYRDQGTGPVLVLLHGSNASLHTWEGWMDALTREYRVITMDLPGQGLTGPDPQNRYSPLEEVAWLDAFVSALGLKRFTLGGNSMGGGLAWRYTVVHPEKVERLILVDAFGLRRDEPIPFSLRLYETPVLSRVVRWTTPRFMVKRTVKGTYGDPRRVTPETVDLYVDMLLREGNREATRQRFAQKDGDPSLEARLSEIKVPTLILWGSRDEWILPKYARQFQSRIPQSRLVMMEGLGHVPMEEDPIQTVAVVRDFLQQTSPRLAHEPATRLQPAQQG</sequence>
<evidence type="ECO:0000313" key="2">
    <source>
        <dbReference type="EMBL" id="TQF10302.1"/>
    </source>
</evidence>
<feature type="domain" description="AB hydrolase-1" evidence="1">
    <location>
        <begin position="60"/>
        <end position="295"/>
    </location>
</feature>
<dbReference type="RefSeq" id="WP_141647914.1">
    <property type="nucleotide sequence ID" value="NZ_VIFM01000265.1"/>
</dbReference>
<dbReference type="SUPFAM" id="SSF53474">
    <property type="entry name" value="alpha/beta-Hydrolases"/>
    <property type="match status" value="1"/>
</dbReference>
<dbReference type="GO" id="GO:0016787">
    <property type="term" value="F:hydrolase activity"/>
    <property type="evidence" value="ECO:0007669"/>
    <property type="project" value="UniProtKB-KW"/>
</dbReference>
<keyword evidence="3" id="KW-1185">Reference proteome</keyword>
<proteinExistence type="predicted"/>